<dbReference type="InterPro" id="IPR001810">
    <property type="entry name" value="F-box_dom"/>
</dbReference>
<sequence length="439" mass="50242">MADKHTLVRCGVFCLDEKKLEEELASFRREWKEEIKRTVTDSGSSRNSPSVESPSPSSREGSPSPLLLETKNSSNTTPLTKEEKATQLFSQGVSAERRGNVYEALHFYRRAVQLVPDIESRMIDFTNNLMQDEEDSDNETDFSYNVVKENQDTCYLTDLTKKFNSLSVTGICQPQYETRMTHISAIPLELIVYIFKWVVSSELDMKSLEQLARVCKGFSACARDPEIWKLACKRLWGVNCGSAAHWNGCWRLMYFKRPHVLFVGVYIGKTSYVKQGERSLDCYYRPFHVVEYYRYMRFFSDGTVVLHTSADEPTIAIQRLKVKLAGSNSSVSVGHYRLNGDKVTIVVNKKMATESNKGRRTRGPPPLISEQIFHMELQIKSTRQNKHHNQLTWLYYSISTKYRSSGQTVCSQLDLNDQFPPLYFSVVKSISNSATAPLQ</sequence>
<keyword evidence="7" id="KW-1185">Reference proteome</keyword>
<protein>
    <recommendedName>
        <fullName evidence="8">F-box only protein 9</fullName>
    </recommendedName>
</protein>
<evidence type="ECO:0000256" key="2">
    <source>
        <dbReference type="PROSITE-ProRule" id="PRU00339"/>
    </source>
</evidence>
<evidence type="ECO:0008006" key="8">
    <source>
        <dbReference type="Google" id="ProtNLM"/>
    </source>
</evidence>
<feature type="domain" description="F-box protein Hrt3/FBXO9 C-terminal" evidence="5">
    <location>
        <begin position="244"/>
        <end position="350"/>
    </location>
</feature>
<dbReference type="PANTHER" id="PTHR12874:SF29">
    <property type="entry name" value="F-BOX ONLY PROTEIN 9"/>
    <property type="match status" value="1"/>
</dbReference>
<comment type="caution">
    <text evidence="6">The sequence shown here is derived from an EMBL/GenBank/DDBJ whole genome shotgun (WGS) entry which is preliminary data.</text>
</comment>
<feature type="domain" description="F-box" evidence="4">
    <location>
        <begin position="183"/>
        <end position="232"/>
    </location>
</feature>
<dbReference type="CDD" id="cd22089">
    <property type="entry name" value="F-box_FBXO9"/>
    <property type="match status" value="1"/>
</dbReference>
<feature type="compositionally biased region" description="Polar residues" evidence="3">
    <location>
        <begin position="70"/>
        <end position="79"/>
    </location>
</feature>
<dbReference type="EMBL" id="CALNXI010000502">
    <property type="protein sequence ID" value="CAH3028288.1"/>
    <property type="molecule type" value="Genomic_DNA"/>
</dbReference>
<dbReference type="SUPFAM" id="SSF81383">
    <property type="entry name" value="F-box domain"/>
    <property type="match status" value="1"/>
</dbReference>
<feature type="region of interest" description="Disordered" evidence="3">
    <location>
        <begin position="36"/>
        <end position="80"/>
    </location>
</feature>
<dbReference type="Proteomes" id="UP001159427">
    <property type="component" value="Unassembled WGS sequence"/>
</dbReference>
<dbReference type="InterPro" id="IPR036047">
    <property type="entry name" value="F-box-like_dom_sf"/>
</dbReference>
<dbReference type="InterPro" id="IPR045464">
    <property type="entry name" value="Hrt3/FBXO9_C"/>
</dbReference>
<dbReference type="Pfam" id="PF19270">
    <property type="entry name" value="FBO_C"/>
    <property type="match status" value="1"/>
</dbReference>
<evidence type="ECO:0000256" key="1">
    <source>
        <dbReference type="ARBA" id="ARBA00022786"/>
    </source>
</evidence>
<dbReference type="PANTHER" id="PTHR12874">
    <property type="entry name" value="F-BOX ONLY PROTEIN 48-RELATED"/>
    <property type="match status" value="1"/>
</dbReference>
<evidence type="ECO:0000313" key="6">
    <source>
        <dbReference type="EMBL" id="CAH3028288.1"/>
    </source>
</evidence>
<keyword evidence="2" id="KW-0802">TPR repeat</keyword>
<feature type="compositionally biased region" description="Low complexity" evidence="3">
    <location>
        <begin position="42"/>
        <end position="65"/>
    </location>
</feature>
<gene>
    <name evidence="6" type="ORF">PEVE_00033724</name>
</gene>
<proteinExistence type="predicted"/>
<dbReference type="InterPro" id="IPR019734">
    <property type="entry name" value="TPR_rpt"/>
</dbReference>
<dbReference type="PROSITE" id="PS50005">
    <property type="entry name" value="TPR"/>
    <property type="match status" value="1"/>
</dbReference>
<keyword evidence="1" id="KW-0833">Ubl conjugation pathway</keyword>
<evidence type="ECO:0000259" key="5">
    <source>
        <dbReference type="Pfam" id="PF19270"/>
    </source>
</evidence>
<organism evidence="6 7">
    <name type="scientific">Porites evermanni</name>
    <dbReference type="NCBI Taxonomy" id="104178"/>
    <lineage>
        <taxon>Eukaryota</taxon>
        <taxon>Metazoa</taxon>
        <taxon>Cnidaria</taxon>
        <taxon>Anthozoa</taxon>
        <taxon>Hexacorallia</taxon>
        <taxon>Scleractinia</taxon>
        <taxon>Fungiina</taxon>
        <taxon>Poritidae</taxon>
        <taxon>Porites</taxon>
    </lineage>
</organism>
<reference evidence="6 7" key="1">
    <citation type="submission" date="2022-05" db="EMBL/GenBank/DDBJ databases">
        <authorList>
            <consortium name="Genoscope - CEA"/>
            <person name="William W."/>
        </authorList>
    </citation>
    <scope>NUCLEOTIDE SEQUENCE [LARGE SCALE GENOMIC DNA]</scope>
</reference>
<accession>A0ABN8MFN6</accession>
<name>A0ABN8MFN6_9CNID</name>
<dbReference type="Gene3D" id="1.20.1280.50">
    <property type="match status" value="1"/>
</dbReference>
<evidence type="ECO:0000256" key="3">
    <source>
        <dbReference type="SAM" id="MobiDB-lite"/>
    </source>
</evidence>
<feature type="repeat" description="TPR" evidence="2">
    <location>
        <begin position="85"/>
        <end position="118"/>
    </location>
</feature>
<dbReference type="Pfam" id="PF12937">
    <property type="entry name" value="F-box-like"/>
    <property type="match status" value="1"/>
</dbReference>
<evidence type="ECO:0000259" key="4">
    <source>
        <dbReference type="Pfam" id="PF12937"/>
    </source>
</evidence>
<evidence type="ECO:0000313" key="7">
    <source>
        <dbReference type="Proteomes" id="UP001159427"/>
    </source>
</evidence>